<dbReference type="AlphaFoldDB" id="A0A6J6WXY7"/>
<organism evidence="1">
    <name type="scientific">freshwater metagenome</name>
    <dbReference type="NCBI Taxonomy" id="449393"/>
    <lineage>
        <taxon>unclassified sequences</taxon>
        <taxon>metagenomes</taxon>
        <taxon>ecological metagenomes</taxon>
    </lineage>
</organism>
<protein>
    <submittedName>
        <fullName evidence="1">Unannotated protein</fullName>
    </submittedName>
</protein>
<evidence type="ECO:0000313" key="1">
    <source>
        <dbReference type="EMBL" id="CAB4790041.1"/>
    </source>
</evidence>
<accession>A0A6J6WXY7</accession>
<sequence>MEDLPTPPLPDAIARMRVFELPNGFARWRGGGGFAASVTASGFGGGSRRSRDATAFSSAGVGSVTVNSTRDIPSRATSTSVITP</sequence>
<proteinExistence type="predicted"/>
<reference evidence="1" key="1">
    <citation type="submission" date="2020-05" db="EMBL/GenBank/DDBJ databases">
        <authorList>
            <person name="Chiriac C."/>
            <person name="Salcher M."/>
            <person name="Ghai R."/>
            <person name="Kavagutti S V."/>
        </authorList>
    </citation>
    <scope>NUCLEOTIDE SEQUENCE</scope>
</reference>
<dbReference type="EMBL" id="CAFAAH010000028">
    <property type="protein sequence ID" value="CAB4790041.1"/>
    <property type="molecule type" value="Genomic_DNA"/>
</dbReference>
<name>A0A6J6WXY7_9ZZZZ</name>
<gene>
    <name evidence="1" type="ORF">UFOPK2996_00356</name>
</gene>